<dbReference type="Gene3D" id="2.40.50.100">
    <property type="match status" value="1"/>
</dbReference>
<dbReference type="Pfam" id="PF01597">
    <property type="entry name" value="GCV_H"/>
    <property type="match status" value="1"/>
</dbReference>
<keyword evidence="4" id="KW-1185">Reference proteome</keyword>
<evidence type="ECO:0000313" key="3">
    <source>
        <dbReference type="EMBL" id="ACL67590.1"/>
    </source>
</evidence>
<dbReference type="GO" id="GO:0005829">
    <property type="term" value="C:cytosol"/>
    <property type="evidence" value="ECO:0007669"/>
    <property type="project" value="TreeGrafter"/>
</dbReference>
<name>B8JBI2_ANAD2</name>
<dbReference type="SUPFAM" id="SSF51230">
    <property type="entry name" value="Single hybrid motif"/>
    <property type="match status" value="1"/>
</dbReference>
<gene>
    <name evidence="3" type="ordered locus">A2cp1_4273</name>
</gene>
<dbReference type="GO" id="GO:0019464">
    <property type="term" value="P:glycine decarboxylation via glycine cleavage system"/>
    <property type="evidence" value="ECO:0007669"/>
    <property type="project" value="InterPro"/>
</dbReference>
<keyword evidence="2" id="KW-0812">Transmembrane</keyword>
<keyword evidence="2" id="KW-1133">Transmembrane helix</keyword>
<dbReference type="CDD" id="cd06848">
    <property type="entry name" value="GCS_H"/>
    <property type="match status" value="1"/>
</dbReference>
<accession>B8JBI2</accession>
<dbReference type="AlphaFoldDB" id="B8JBI2"/>
<dbReference type="PANTHER" id="PTHR11715">
    <property type="entry name" value="GLYCINE CLEAVAGE SYSTEM H PROTEIN"/>
    <property type="match status" value="1"/>
</dbReference>
<protein>
    <submittedName>
        <fullName evidence="3">Glycine cleavage H-protein</fullName>
    </submittedName>
</protein>
<dbReference type="EMBL" id="CP001359">
    <property type="protein sequence ID" value="ACL67590.1"/>
    <property type="molecule type" value="Genomic_DNA"/>
</dbReference>
<dbReference type="InterPro" id="IPR011053">
    <property type="entry name" value="Single_hybrid_motif"/>
</dbReference>
<dbReference type="GO" id="GO:0009249">
    <property type="term" value="P:protein lipoylation"/>
    <property type="evidence" value="ECO:0007669"/>
    <property type="project" value="TreeGrafter"/>
</dbReference>
<evidence type="ECO:0000313" key="4">
    <source>
        <dbReference type="Proteomes" id="UP000007089"/>
    </source>
</evidence>
<keyword evidence="2" id="KW-0472">Membrane</keyword>
<dbReference type="InterPro" id="IPR002930">
    <property type="entry name" value="GCV_H"/>
</dbReference>
<dbReference type="InterPro" id="IPR033753">
    <property type="entry name" value="GCV_H/Fam206"/>
</dbReference>
<reference evidence="3" key="1">
    <citation type="submission" date="2009-01" db="EMBL/GenBank/DDBJ databases">
        <title>Complete sequence of Anaeromyxobacter dehalogenans 2CP-1.</title>
        <authorList>
            <consortium name="US DOE Joint Genome Institute"/>
            <person name="Lucas S."/>
            <person name="Copeland A."/>
            <person name="Lapidus A."/>
            <person name="Glavina del Rio T."/>
            <person name="Dalin E."/>
            <person name="Tice H."/>
            <person name="Bruce D."/>
            <person name="Goodwin L."/>
            <person name="Pitluck S."/>
            <person name="Saunders E."/>
            <person name="Brettin T."/>
            <person name="Detter J.C."/>
            <person name="Han C."/>
            <person name="Larimer F."/>
            <person name="Land M."/>
            <person name="Hauser L."/>
            <person name="Kyrpides N."/>
            <person name="Ovchinnikova G."/>
            <person name="Beliaev A.S."/>
            <person name="Richardson P."/>
        </authorList>
    </citation>
    <scope>NUCLEOTIDE SEQUENCE</scope>
    <source>
        <strain evidence="3">2CP-1</strain>
    </source>
</reference>
<organism evidence="3 4">
    <name type="scientific">Anaeromyxobacter dehalogenans (strain ATCC BAA-258 / DSM 21875 / 2CP-1)</name>
    <dbReference type="NCBI Taxonomy" id="455488"/>
    <lineage>
        <taxon>Bacteria</taxon>
        <taxon>Pseudomonadati</taxon>
        <taxon>Myxococcota</taxon>
        <taxon>Myxococcia</taxon>
        <taxon>Myxococcales</taxon>
        <taxon>Cystobacterineae</taxon>
        <taxon>Anaeromyxobacteraceae</taxon>
        <taxon>Anaeromyxobacter</taxon>
    </lineage>
</organism>
<dbReference type="PANTHER" id="PTHR11715:SF3">
    <property type="entry name" value="GLYCINE CLEAVAGE SYSTEM H PROTEIN-RELATED"/>
    <property type="match status" value="1"/>
</dbReference>
<dbReference type="Proteomes" id="UP000007089">
    <property type="component" value="Chromosome"/>
</dbReference>
<dbReference type="GO" id="GO:0005960">
    <property type="term" value="C:glycine cleavage complex"/>
    <property type="evidence" value="ECO:0007669"/>
    <property type="project" value="InterPro"/>
</dbReference>
<proteinExistence type="predicted"/>
<feature type="transmembrane region" description="Helical" evidence="2">
    <location>
        <begin position="22"/>
        <end position="46"/>
    </location>
</feature>
<evidence type="ECO:0000256" key="1">
    <source>
        <dbReference type="ARBA" id="ARBA00022823"/>
    </source>
</evidence>
<evidence type="ECO:0000256" key="2">
    <source>
        <dbReference type="SAM" id="Phobius"/>
    </source>
</evidence>
<dbReference type="KEGG" id="acp:A2cp1_4273"/>
<dbReference type="HOGENOM" id="CLU_1187955_0_0_7"/>
<keyword evidence="1" id="KW-0450">Lipoyl</keyword>
<sequence>MTTLMEILEAAGSLLVGMGGRLALSIAGGLALAIPAVLLGVGIHALRQRRARAVPMEDGLAWRPGAYFAPNHTWLAPGRRTGEFTVGVDDLARHILPSVTSVELPRPGMDVHRGDPIVVLRAGGRTVRMGAPVDGKVMRVNPAVRRDPGLVHREPYGGGWLFTLAPADAAYMRLPQDREAGGWLSAERTRLSRFVESELGLAAADGGALVEPLPAALGEEGWRKVVFAFLHAA</sequence>